<dbReference type="PANTHER" id="PTHR43649">
    <property type="entry name" value="ARABINOSE-BINDING PROTEIN-RELATED"/>
    <property type="match status" value="1"/>
</dbReference>
<dbReference type="SUPFAM" id="SSF53850">
    <property type="entry name" value="Periplasmic binding protein-like II"/>
    <property type="match status" value="1"/>
</dbReference>
<reference evidence="3 4" key="1">
    <citation type="journal article" date="2016" name="Int. J. Syst. Evol. Microbiol.">
        <title>Descriptions of Anaerotaenia torta gen. nov., sp. nov. and Anaerocolumna cellulosilytica gen. nov., sp. nov. isolated from a methanogenic reactor of cattle waste.</title>
        <authorList>
            <person name="Uek A."/>
            <person name="Ohtaki Y."/>
            <person name="Kaku N."/>
            <person name="Ueki K."/>
        </authorList>
    </citation>
    <scope>NUCLEOTIDE SEQUENCE [LARGE SCALE GENOMIC DNA]</scope>
    <source>
        <strain evidence="3 4">SN021</strain>
    </source>
</reference>
<feature type="chain" id="PRO_5043456310" evidence="2">
    <location>
        <begin position="22"/>
        <end position="535"/>
    </location>
</feature>
<gene>
    <name evidence="3" type="ORF">acsn021_14320</name>
</gene>
<evidence type="ECO:0000313" key="3">
    <source>
        <dbReference type="EMBL" id="BCJ93863.1"/>
    </source>
</evidence>
<keyword evidence="2" id="KW-0732">Signal</keyword>
<feature type="compositionally biased region" description="Basic and acidic residues" evidence="1">
    <location>
        <begin position="30"/>
        <end position="42"/>
    </location>
</feature>
<dbReference type="PROSITE" id="PS51257">
    <property type="entry name" value="PROKAR_LIPOPROTEIN"/>
    <property type="match status" value="1"/>
</dbReference>
<dbReference type="PANTHER" id="PTHR43649:SF17">
    <property type="entry name" value="ABC TRANSPORTER SOLUTE BINDING PROTEIN-SUGAR TRANSPORT"/>
    <property type="match status" value="1"/>
</dbReference>
<protein>
    <submittedName>
        <fullName evidence="3">ABC transporter substrate-binding protein</fullName>
    </submittedName>
</protein>
<dbReference type="InterPro" id="IPR050490">
    <property type="entry name" value="Bact_solute-bd_prot1"/>
</dbReference>
<feature type="region of interest" description="Disordered" evidence="1">
    <location>
        <begin position="24"/>
        <end position="52"/>
    </location>
</feature>
<dbReference type="RefSeq" id="WP_184092530.1">
    <property type="nucleotide sequence ID" value="NZ_AP023367.1"/>
</dbReference>
<dbReference type="InterPro" id="IPR006059">
    <property type="entry name" value="SBP"/>
</dbReference>
<name>A0A6S6QR95_9FIRM</name>
<accession>A0A6S6QR95</accession>
<evidence type="ECO:0000256" key="1">
    <source>
        <dbReference type="SAM" id="MobiDB-lite"/>
    </source>
</evidence>
<dbReference type="Pfam" id="PF12010">
    <property type="entry name" value="DUF3502"/>
    <property type="match status" value="1"/>
</dbReference>
<evidence type="ECO:0000256" key="2">
    <source>
        <dbReference type="SAM" id="SignalP"/>
    </source>
</evidence>
<dbReference type="InterPro" id="IPR022627">
    <property type="entry name" value="DUF3502"/>
</dbReference>
<dbReference type="KEGG" id="acel:acsn021_14320"/>
<dbReference type="AlphaFoldDB" id="A0A6S6QR95"/>
<dbReference type="EMBL" id="AP023367">
    <property type="protein sequence ID" value="BCJ93863.1"/>
    <property type="molecule type" value="Genomic_DNA"/>
</dbReference>
<feature type="signal peptide" evidence="2">
    <location>
        <begin position="1"/>
        <end position="21"/>
    </location>
</feature>
<dbReference type="Proteomes" id="UP000515561">
    <property type="component" value="Chromosome"/>
</dbReference>
<organism evidence="3 4">
    <name type="scientific">Anaerocolumna cellulosilytica</name>
    <dbReference type="NCBI Taxonomy" id="433286"/>
    <lineage>
        <taxon>Bacteria</taxon>
        <taxon>Bacillati</taxon>
        <taxon>Bacillota</taxon>
        <taxon>Clostridia</taxon>
        <taxon>Lachnospirales</taxon>
        <taxon>Lachnospiraceae</taxon>
        <taxon>Anaerocolumna</taxon>
    </lineage>
</organism>
<evidence type="ECO:0000313" key="4">
    <source>
        <dbReference type="Proteomes" id="UP000515561"/>
    </source>
</evidence>
<keyword evidence="4" id="KW-1185">Reference proteome</keyword>
<dbReference type="Pfam" id="PF01547">
    <property type="entry name" value="SBP_bac_1"/>
    <property type="match status" value="1"/>
</dbReference>
<dbReference type="Gene3D" id="3.40.190.10">
    <property type="entry name" value="Periplasmic binding protein-like II"/>
    <property type="match status" value="2"/>
</dbReference>
<proteinExistence type="predicted"/>
<sequence>MLKRMKVLVAISLMFSMILTGCTGSSNGPKETKETKETDAKQGDSTGSADTKTDAEPVTLKWVFLSPGEQKDAQKVWDTFNEELQKYLPGTTVEFEGITSADYAEKWKLISASQEKVDIVWHGWMVPYVTEVRKGSYMELDSLISEYAPSLLAEIPENILDKSRVDGKLYSIPCMQQMVSYVSTMQFPVKIYEKYKDQINVEELATLFASHQKMDQELWDEIEKYIMMIKDGGDLLKGVFGFADHVEKGYEWILNPYKLDIYSDDYTPINLYRTPEYETFVKEYSDWYQKGYIRKDILTADNVSQDIYEIRGGGNYLVGQGYYPTESEIATSEAAGSTAYVKIPFDNSHYVPYAASATNMAISSNSKNPERAMQLIELMNTEKGKDLYNLMVYGIEGTHYNKMNDNEIQPIGYSSQPTADSPYGQYNWAIGNIFNGYEIYMEDKPLTLQNDFIKQLNADAAPSKMKGFTLDTNPIKTELSQVNAVIGEYKTTLNSGSAPDTQSLYEDFVNKLIKAGDDVIVQEIQRQMDEWRASN</sequence>